<comment type="pathway">
    <text evidence="2">Purine metabolism; IMP biosynthesis via de novo pathway; 5-amino-1-(5-phospho-D-ribosyl)imidazole from N(2)-formyl-N(1)-(5-phospho-D-ribosyl)glycinamide: step 2/2.</text>
</comment>
<dbReference type="InterPro" id="IPR037123">
    <property type="entry name" value="PRibGlycinamide_synth_C_sf"/>
</dbReference>
<evidence type="ECO:0000256" key="4">
    <source>
        <dbReference type="ARBA" id="ARBA00007423"/>
    </source>
</evidence>
<dbReference type="Gene3D" id="3.90.600.10">
    <property type="entry name" value="Phosphoribosylglycinamide synthetase, C-terminal domain"/>
    <property type="match status" value="1"/>
</dbReference>
<dbReference type="InterPro" id="IPR020561">
    <property type="entry name" value="PRibGlycinamid_synth_ATP-grasp"/>
</dbReference>
<evidence type="ECO:0000256" key="20">
    <source>
        <dbReference type="ARBA" id="ARBA00032931"/>
    </source>
</evidence>
<dbReference type="InterPro" id="IPR013815">
    <property type="entry name" value="ATP_grasp_subdomain_1"/>
</dbReference>
<dbReference type="Proteomes" id="UP001153365">
    <property type="component" value="Unassembled WGS sequence"/>
</dbReference>
<evidence type="ECO:0000256" key="15">
    <source>
        <dbReference type="ARBA" id="ARBA00023211"/>
    </source>
</evidence>
<protein>
    <recommendedName>
        <fullName evidence="8">Phosphoribosylformylglycinamidine cyclo-ligase</fullName>
        <ecNumber evidence="6">6.3.3.1</ecNumber>
        <ecNumber evidence="7">6.3.4.13</ecNumber>
    </recommendedName>
    <alternativeName>
        <fullName evidence="20">AIR synthase</fullName>
    </alternativeName>
    <alternativeName>
        <fullName evidence="21">AIRS</fullName>
    </alternativeName>
    <alternativeName>
        <fullName evidence="19">Phosphoribosyl-aminoimidazole synthetase</fullName>
    </alternativeName>
</protein>
<dbReference type="PROSITE" id="PS00184">
    <property type="entry name" value="GARS"/>
    <property type="match status" value="1"/>
</dbReference>
<dbReference type="PANTHER" id="PTHR10520">
    <property type="entry name" value="TRIFUNCTIONAL PURINE BIOSYNTHETIC PROTEIN ADENOSINE-3-RELATED"/>
    <property type="match status" value="1"/>
</dbReference>
<dbReference type="SUPFAM" id="SSF56059">
    <property type="entry name" value="Glutathione synthetase ATP-binding domain-like"/>
    <property type="match status" value="1"/>
</dbReference>
<dbReference type="FunFam" id="3.40.50.20:FF:000006">
    <property type="entry name" value="Phosphoribosylamine--glycine ligase, chloroplastic"/>
    <property type="match status" value="1"/>
</dbReference>
<dbReference type="Gene3D" id="3.30.470.20">
    <property type="entry name" value="ATP-grasp fold, B domain"/>
    <property type="match status" value="1"/>
</dbReference>
<comment type="similarity">
    <text evidence="4">In the N-terminal section; belongs to the GARS family.</text>
</comment>
<evidence type="ECO:0000256" key="19">
    <source>
        <dbReference type="ARBA" id="ARBA00031908"/>
    </source>
</evidence>
<keyword evidence="27" id="KW-1185">Reference proteome</keyword>
<dbReference type="InterPro" id="IPR000115">
    <property type="entry name" value="PRibGlycinamide_synth"/>
</dbReference>
<keyword evidence="15" id="KW-0464">Manganese</keyword>
<dbReference type="InterPro" id="IPR020559">
    <property type="entry name" value="PRibGlycinamide_synth_CS"/>
</dbReference>
<dbReference type="NCBIfam" id="TIGR00877">
    <property type="entry name" value="purD"/>
    <property type="match status" value="1"/>
</dbReference>
<dbReference type="Pfam" id="PF02769">
    <property type="entry name" value="AIRS_C"/>
    <property type="match status" value="1"/>
</dbReference>
<dbReference type="SMART" id="SM01210">
    <property type="entry name" value="GARS_C"/>
    <property type="match status" value="1"/>
</dbReference>
<gene>
    <name evidence="26" type="ORF">PPACK8108_LOCUS24727</name>
</gene>
<evidence type="ECO:0000256" key="6">
    <source>
        <dbReference type="ARBA" id="ARBA00013047"/>
    </source>
</evidence>
<evidence type="ECO:0000256" key="24">
    <source>
        <dbReference type="PROSITE-ProRule" id="PRU00409"/>
    </source>
</evidence>
<comment type="catalytic activity">
    <reaction evidence="23">
        <text>2-formamido-N(1)-(5-O-phospho-beta-D-ribosyl)acetamidine + ATP = 5-amino-1-(5-phospho-beta-D-ribosyl)imidazole + ADP + phosphate + H(+)</text>
        <dbReference type="Rhea" id="RHEA:23032"/>
        <dbReference type="ChEBI" id="CHEBI:15378"/>
        <dbReference type="ChEBI" id="CHEBI:30616"/>
        <dbReference type="ChEBI" id="CHEBI:43474"/>
        <dbReference type="ChEBI" id="CHEBI:137981"/>
        <dbReference type="ChEBI" id="CHEBI:147287"/>
        <dbReference type="ChEBI" id="CHEBI:456216"/>
        <dbReference type="EC" id="6.3.3.1"/>
    </reaction>
</comment>
<feature type="domain" description="ATP-grasp" evidence="25">
    <location>
        <begin position="109"/>
        <end position="317"/>
    </location>
</feature>
<dbReference type="Pfam" id="PF00586">
    <property type="entry name" value="AIRS"/>
    <property type="match status" value="1"/>
</dbReference>
<dbReference type="FunFam" id="3.30.1490.20:FF:000006">
    <property type="entry name" value="phosphoribosylamine--glycine ligase, chloroplastic-like"/>
    <property type="match status" value="1"/>
</dbReference>
<accession>A0AAV0BQG6</accession>
<dbReference type="GO" id="GO:0004641">
    <property type="term" value="F:phosphoribosylformylglycinamidine cyclo-ligase activity"/>
    <property type="evidence" value="ECO:0007669"/>
    <property type="project" value="UniProtKB-EC"/>
</dbReference>
<dbReference type="SUPFAM" id="SSF55326">
    <property type="entry name" value="PurM N-terminal domain-like"/>
    <property type="match status" value="1"/>
</dbReference>
<evidence type="ECO:0000256" key="7">
    <source>
        <dbReference type="ARBA" id="ARBA00013255"/>
    </source>
</evidence>
<dbReference type="InterPro" id="IPR016188">
    <property type="entry name" value="PurM-like_N"/>
</dbReference>
<dbReference type="InterPro" id="IPR016185">
    <property type="entry name" value="PreATP-grasp_dom_sf"/>
</dbReference>
<reference evidence="26" key="1">
    <citation type="submission" date="2022-06" db="EMBL/GenBank/DDBJ databases">
        <authorList>
            <consortium name="SYNGENTA / RWTH Aachen University"/>
        </authorList>
    </citation>
    <scope>NUCLEOTIDE SEQUENCE</scope>
</reference>
<dbReference type="SUPFAM" id="SSF51246">
    <property type="entry name" value="Rudiment single hybrid motif"/>
    <property type="match status" value="1"/>
</dbReference>
<dbReference type="InterPro" id="IPR036676">
    <property type="entry name" value="PurM-like_C_sf"/>
</dbReference>
<dbReference type="HAMAP" id="MF_00138">
    <property type="entry name" value="GARS"/>
    <property type="match status" value="1"/>
</dbReference>
<comment type="subcellular location">
    <subcellularLocation>
        <location evidence="1">Cytoplasm</location>
    </subcellularLocation>
</comment>
<evidence type="ECO:0000256" key="5">
    <source>
        <dbReference type="ARBA" id="ARBA00010280"/>
    </source>
</evidence>
<dbReference type="SUPFAM" id="SSF52440">
    <property type="entry name" value="PreATP-grasp domain"/>
    <property type="match status" value="1"/>
</dbReference>
<dbReference type="Gene3D" id="3.90.650.10">
    <property type="entry name" value="PurM-like C-terminal domain"/>
    <property type="match status" value="1"/>
</dbReference>
<dbReference type="GO" id="GO:0004637">
    <property type="term" value="F:phosphoribosylamine-glycine ligase activity"/>
    <property type="evidence" value="ECO:0007669"/>
    <property type="project" value="UniProtKB-EC"/>
</dbReference>
<comment type="function">
    <text evidence="17">Catalyzes the second and fifth step in the 'de novo' purine biosynthesis pathway; contains phosphoribosylamine--glycine ligase (GARS) and phosphoribosylformylglycinamidine cyclo-ligase (AIRS) activities.</text>
</comment>
<evidence type="ECO:0000256" key="11">
    <source>
        <dbReference type="ARBA" id="ARBA00022723"/>
    </source>
</evidence>
<comment type="similarity">
    <text evidence="5">Belongs to the AIR synthase family.</text>
</comment>
<dbReference type="AlphaFoldDB" id="A0AAV0BQG6"/>
<dbReference type="InterPro" id="IPR010918">
    <property type="entry name" value="PurM-like_C_dom"/>
</dbReference>
<keyword evidence="10" id="KW-0436">Ligase</keyword>
<dbReference type="GO" id="GO:0005829">
    <property type="term" value="C:cytosol"/>
    <property type="evidence" value="ECO:0007669"/>
    <property type="project" value="TreeGrafter"/>
</dbReference>
<dbReference type="Gene3D" id="3.40.50.20">
    <property type="match status" value="1"/>
</dbReference>
<evidence type="ECO:0000256" key="8">
    <source>
        <dbReference type="ARBA" id="ARBA00020367"/>
    </source>
</evidence>
<dbReference type="EC" id="6.3.4.13" evidence="7"/>
<evidence type="ECO:0000256" key="13">
    <source>
        <dbReference type="ARBA" id="ARBA00022755"/>
    </source>
</evidence>
<dbReference type="SMART" id="SM01209">
    <property type="entry name" value="GARS_A"/>
    <property type="match status" value="1"/>
</dbReference>
<dbReference type="FunFam" id="3.30.1330.10:FF:000001">
    <property type="entry name" value="Phosphoribosylformylglycinamidine cyclo-ligase"/>
    <property type="match status" value="1"/>
</dbReference>
<dbReference type="Gene3D" id="3.30.1330.10">
    <property type="entry name" value="PurM-like, N-terminal domain"/>
    <property type="match status" value="1"/>
</dbReference>
<name>A0AAV0BQG6_PHAPC</name>
<evidence type="ECO:0000256" key="23">
    <source>
        <dbReference type="ARBA" id="ARBA00049057"/>
    </source>
</evidence>
<dbReference type="InterPro" id="IPR036921">
    <property type="entry name" value="PurM-like_N_sf"/>
</dbReference>
<dbReference type="Pfam" id="PF01071">
    <property type="entry name" value="GARS_A"/>
    <property type="match status" value="1"/>
</dbReference>
<evidence type="ECO:0000256" key="12">
    <source>
        <dbReference type="ARBA" id="ARBA00022741"/>
    </source>
</evidence>
<dbReference type="GO" id="GO:0046872">
    <property type="term" value="F:metal ion binding"/>
    <property type="evidence" value="ECO:0007669"/>
    <property type="project" value="UniProtKB-KW"/>
</dbReference>
<keyword evidence="12 24" id="KW-0547">Nucleotide-binding</keyword>
<evidence type="ECO:0000256" key="3">
    <source>
        <dbReference type="ARBA" id="ARBA00005174"/>
    </source>
</evidence>
<keyword evidence="11" id="KW-0479">Metal-binding</keyword>
<dbReference type="GO" id="GO:0046084">
    <property type="term" value="P:adenine biosynthetic process"/>
    <property type="evidence" value="ECO:0007669"/>
    <property type="project" value="TreeGrafter"/>
</dbReference>
<dbReference type="Pfam" id="PF02843">
    <property type="entry name" value="GARS_C"/>
    <property type="match status" value="1"/>
</dbReference>
<keyword evidence="13" id="KW-0658">Purine biosynthesis</keyword>
<dbReference type="EC" id="6.3.3.1" evidence="6"/>
<sequence length="795" mass="85731">MKVLVIGSGGREHALSERISKSKLVEKVYVAPGNGGTARNPKCSNVPIPANQYEKLVQFGCENKIDLVVPGPEQALVDGIENYFRRVGIPCFGPTERAARLEGSKAFSKEFMTKHSIPTAEYRNFNEFNSAKKYLQQINHKVVIKASGLAAGKGVIIPESPSEAIEALEAIMVRKEFGSSGNEVVIEEFLEGQEISLLTISDGYTVLPLSDAQDHKRIYEGDKGPNTGGMGAYAPTPVASSNLLDSCLKKIIQPTIDGMRRDGMPFVGCLFTGLMITDQGPKVLEYNVRFGDPETQTVLNLLSEDTDLAQLLLACCERHLDSVNVHFKSAHSVTVVVASPGYPDSYPKGIPISIEESALPKNSFIYHAGTILDKENCLRTAGGRVLAVNAIDSTLEAAVERAYAAVNCIRFDGMVYRKDIAHRALNPTINVQDKKNPLTYMDSGVSIDAGNELVKKIKPIVRKTARPGSDSVIGGFGGLFDLKSVGYVDPVIVSGTDGVGTKLIIAQKSNKHDTVGIDLVAMSVNDLLVQGAEPLFFLDYFACSRLEVHTAVDVIGGIATGCQQSGCALIGGETAEMPGLYQNNDYDLAGFAVGVVERSDVLPRLREIQPGDALIGLSSSGFHSNGFSLVRKVVEKSGLSLDSPCPWSPERRLDHALLDPTRIYTCQVLPLLKSKEKLVKGMSHITGGGFLENLPRVLPEGLGCQINAESYPLPDSFRWLMQQGNIEPLEMCRTFNCGIGMVLIVAKESAGKVISLLNSETSATAALKTEAKVYQIGIVNDKPGVKIEGLDSWLA</sequence>
<dbReference type="Pfam" id="PF02844">
    <property type="entry name" value="GARS_N"/>
    <property type="match status" value="1"/>
</dbReference>
<dbReference type="NCBIfam" id="TIGR00878">
    <property type="entry name" value="purM"/>
    <property type="match status" value="1"/>
</dbReference>
<dbReference type="HAMAP" id="MF_00741">
    <property type="entry name" value="AIRS"/>
    <property type="match status" value="1"/>
</dbReference>
<comment type="caution">
    <text evidence="26">The sequence shown here is derived from an EMBL/GenBank/DDBJ whole genome shotgun (WGS) entry which is preliminary data.</text>
</comment>
<evidence type="ECO:0000256" key="21">
    <source>
        <dbReference type="ARBA" id="ARBA00033093"/>
    </source>
</evidence>
<keyword evidence="16" id="KW-0511">Multifunctional enzyme</keyword>
<dbReference type="PANTHER" id="PTHR10520:SF12">
    <property type="entry name" value="TRIFUNCTIONAL PURINE BIOSYNTHETIC PROTEIN ADENOSINE-3"/>
    <property type="match status" value="1"/>
</dbReference>
<evidence type="ECO:0000313" key="27">
    <source>
        <dbReference type="Proteomes" id="UP001153365"/>
    </source>
</evidence>
<dbReference type="FunFam" id="3.90.600.10:FF:000001">
    <property type="entry name" value="Trifunctional purine biosynthetic protein adenosine-3"/>
    <property type="match status" value="1"/>
</dbReference>
<proteinExistence type="inferred from homology"/>
<evidence type="ECO:0000256" key="10">
    <source>
        <dbReference type="ARBA" id="ARBA00022598"/>
    </source>
</evidence>
<evidence type="ECO:0000256" key="22">
    <source>
        <dbReference type="ARBA" id="ARBA00047843"/>
    </source>
</evidence>
<dbReference type="FunFam" id="3.30.470.20:FF:000018">
    <property type="entry name" value="Trifunctional purine biosynthetic protein adenosine-3"/>
    <property type="match status" value="1"/>
</dbReference>
<keyword evidence="9" id="KW-0963">Cytoplasm</keyword>
<dbReference type="PROSITE" id="PS50975">
    <property type="entry name" value="ATP_GRASP"/>
    <property type="match status" value="1"/>
</dbReference>
<dbReference type="SUPFAM" id="SSF56042">
    <property type="entry name" value="PurM C-terminal domain-like"/>
    <property type="match status" value="1"/>
</dbReference>
<dbReference type="GO" id="GO:0006189">
    <property type="term" value="P:'de novo' IMP biosynthetic process"/>
    <property type="evidence" value="ECO:0007669"/>
    <property type="project" value="InterPro"/>
</dbReference>
<organism evidence="26 27">
    <name type="scientific">Phakopsora pachyrhizi</name>
    <name type="common">Asian soybean rust disease fungus</name>
    <dbReference type="NCBI Taxonomy" id="170000"/>
    <lineage>
        <taxon>Eukaryota</taxon>
        <taxon>Fungi</taxon>
        <taxon>Dikarya</taxon>
        <taxon>Basidiomycota</taxon>
        <taxon>Pucciniomycotina</taxon>
        <taxon>Pucciniomycetes</taxon>
        <taxon>Pucciniales</taxon>
        <taxon>Phakopsoraceae</taxon>
        <taxon>Phakopsora</taxon>
    </lineage>
</organism>
<keyword evidence="14 24" id="KW-0067">ATP-binding</keyword>
<dbReference type="Gene3D" id="3.30.1490.20">
    <property type="entry name" value="ATP-grasp fold, A domain"/>
    <property type="match status" value="1"/>
</dbReference>
<evidence type="ECO:0000256" key="2">
    <source>
        <dbReference type="ARBA" id="ARBA00004686"/>
    </source>
</evidence>
<evidence type="ECO:0000256" key="14">
    <source>
        <dbReference type="ARBA" id="ARBA00022840"/>
    </source>
</evidence>
<evidence type="ECO:0000256" key="9">
    <source>
        <dbReference type="ARBA" id="ARBA00022490"/>
    </source>
</evidence>
<evidence type="ECO:0000313" key="26">
    <source>
        <dbReference type="EMBL" id="CAH7689604.1"/>
    </source>
</evidence>
<dbReference type="InterPro" id="IPR011761">
    <property type="entry name" value="ATP-grasp"/>
</dbReference>
<evidence type="ECO:0000256" key="17">
    <source>
        <dbReference type="ARBA" id="ARBA00029388"/>
    </source>
</evidence>
<dbReference type="CDD" id="cd02196">
    <property type="entry name" value="PurM"/>
    <property type="match status" value="1"/>
</dbReference>
<dbReference type="InterPro" id="IPR020562">
    <property type="entry name" value="PRibGlycinamide_synth_N"/>
</dbReference>
<comment type="catalytic activity">
    <reaction evidence="22">
        <text>5-phospho-beta-D-ribosylamine + glycine + ATP = N(1)-(5-phospho-beta-D-ribosyl)glycinamide + ADP + phosphate + H(+)</text>
        <dbReference type="Rhea" id="RHEA:17453"/>
        <dbReference type="ChEBI" id="CHEBI:15378"/>
        <dbReference type="ChEBI" id="CHEBI:30616"/>
        <dbReference type="ChEBI" id="CHEBI:43474"/>
        <dbReference type="ChEBI" id="CHEBI:57305"/>
        <dbReference type="ChEBI" id="CHEBI:58681"/>
        <dbReference type="ChEBI" id="CHEBI:143788"/>
        <dbReference type="ChEBI" id="CHEBI:456216"/>
        <dbReference type="EC" id="6.3.4.13"/>
    </reaction>
</comment>
<dbReference type="InterPro" id="IPR004733">
    <property type="entry name" value="PurM_cligase"/>
</dbReference>
<dbReference type="InterPro" id="IPR011054">
    <property type="entry name" value="Rudment_hybrid_motif"/>
</dbReference>
<evidence type="ECO:0000259" key="25">
    <source>
        <dbReference type="PROSITE" id="PS50975"/>
    </source>
</evidence>
<dbReference type="InterPro" id="IPR020560">
    <property type="entry name" value="PRibGlycinamide_synth_C-dom"/>
</dbReference>
<evidence type="ECO:0000256" key="16">
    <source>
        <dbReference type="ARBA" id="ARBA00023268"/>
    </source>
</evidence>
<evidence type="ECO:0000256" key="1">
    <source>
        <dbReference type="ARBA" id="ARBA00004496"/>
    </source>
</evidence>
<dbReference type="EMBL" id="CALTRL010006108">
    <property type="protein sequence ID" value="CAH7689604.1"/>
    <property type="molecule type" value="Genomic_DNA"/>
</dbReference>
<evidence type="ECO:0000256" key="18">
    <source>
        <dbReference type="ARBA" id="ARBA00029444"/>
    </source>
</evidence>
<comment type="similarity">
    <text evidence="18">In the C-terminal section; belongs to the AIR synthase family.</text>
</comment>
<dbReference type="FunFam" id="3.90.650.10:FF:000011">
    <property type="entry name" value="Phosphoribosylformylglycinamidine cyclo-ligase"/>
    <property type="match status" value="1"/>
</dbReference>
<dbReference type="GO" id="GO:0005524">
    <property type="term" value="F:ATP binding"/>
    <property type="evidence" value="ECO:0007669"/>
    <property type="project" value="UniProtKB-UniRule"/>
</dbReference>
<comment type="pathway">
    <text evidence="3">Purine metabolism; IMP biosynthesis via de novo pathway; N(1)-(5-phospho-D-ribosyl)glycinamide from 5-phospho-alpha-D-ribose 1-diphosphate: step 2/2.</text>
</comment>